<evidence type="ECO:0000313" key="3">
    <source>
        <dbReference type="Proteomes" id="UP001245184"/>
    </source>
</evidence>
<proteinExistence type="predicted"/>
<name>A0ABD5CCE4_9BURK</name>
<dbReference type="RefSeq" id="WP_029967982.1">
    <property type="nucleotide sequence ID" value="NZ_ATXV01000004.1"/>
</dbReference>
<dbReference type="EMBL" id="JAVIZN010000002">
    <property type="protein sequence ID" value="MDR6202944.1"/>
    <property type="molecule type" value="Genomic_DNA"/>
</dbReference>
<sequence>MQFHTIRLILARLIPHSAQSPSQASRTSSAEADRQNSSALEFDPVWHGDHWQNLLSSPMDARRYVMEDWSSSTATERWNTDYAAPAH</sequence>
<protein>
    <submittedName>
        <fullName evidence="2">Uncharacterized protein</fullName>
    </submittedName>
</protein>
<dbReference type="AlphaFoldDB" id="A0ABD5CCE4"/>
<dbReference type="Proteomes" id="UP001245184">
    <property type="component" value="Unassembled WGS sequence"/>
</dbReference>
<evidence type="ECO:0000313" key="2">
    <source>
        <dbReference type="EMBL" id="MDR6202944.1"/>
    </source>
</evidence>
<feature type="region of interest" description="Disordered" evidence="1">
    <location>
        <begin position="17"/>
        <end position="38"/>
    </location>
</feature>
<comment type="caution">
    <text evidence="2">The sequence shown here is derived from an EMBL/GenBank/DDBJ whole genome shotgun (WGS) entry which is preliminary data.</text>
</comment>
<accession>A0ABD5CCE4</accession>
<evidence type="ECO:0000256" key="1">
    <source>
        <dbReference type="SAM" id="MobiDB-lite"/>
    </source>
</evidence>
<reference evidence="2 3" key="1">
    <citation type="submission" date="2023-08" db="EMBL/GenBank/DDBJ databases">
        <title>Genome sequencing of plant associated microbes to promote plant fitness in Sorghum bicolor and Oryza sativa.</title>
        <authorList>
            <person name="Coleman-Derr D."/>
        </authorList>
    </citation>
    <scope>NUCLEOTIDE SEQUENCE [LARGE SCALE GENOMIC DNA]</scope>
    <source>
        <strain evidence="2 3">SLBN-33</strain>
    </source>
</reference>
<organism evidence="2 3">
    <name type="scientific">Paraburkholderia graminis</name>
    <dbReference type="NCBI Taxonomy" id="60548"/>
    <lineage>
        <taxon>Bacteria</taxon>
        <taxon>Pseudomonadati</taxon>
        <taxon>Pseudomonadota</taxon>
        <taxon>Betaproteobacteria</taxon>
        <taxon>Burkholderiales</taxon>
        <taxon>Burkholderiaceae</taxon>
        <taxon>Paraburkholderia</taxon>
    </lineage>
</organism>
<gene>
    <name evidence="2" type="ORF">QF025_001664</name>
</gene>